<organism evidence="3 4">
    <name type="scientific">Nonomuraea rubra</name>
    <dbReference type="NCBI Taxonomy" id="46180"/>
    <lineage>
        <taxon>Bacteria</taxon>
        <taxon>Bacillati</taxon>
        <taxon>Actinomycetota</taxon>
        <taxon>Actinomycetes</taxon>
        <taxon>Streptosporangiales</taxon>
        <taxon>Streptosporangiaceae</taxon>
        <taxon>Nonomuraea</taxon>
    </lineage>
</organism>
<dbReference type="SUPFAM" id="SSF56601">
    <property type="entry name" value="beta-lactamase/transpeptidase-like"/>
    <property type="match status" value="1"/>
</dbReference>
<evidence type="ECO:0000256" key="1">
    <source>
        <dbReference type="SAM" id="MobiDB-lite"/>
    </source>
</evidence>
<gene>
    <name evidence="3" type="ORF">HD593_005282</name>
</gene>
<dbReference type="InterPro" id="IPR012338">
    <property type="entry name" value="Beta-lactam/transpept-like"/>
</dbReference>
<dbReference type="Gene3D" id="3.40.710.10">
    <property type="entry name" value="DD-peptidase/beta-lactamase superfamily"/>
    <property type="match status" value="1"/>
</dbReference>
<dbReference type="Pfam" id="PF00144">
    <property type="entry name" value="Beta-lactamase"/>
    <property type="match status" value="1"/>
</dbReference>
<name>A0A7X0U082_9ACTN</name>
<proteinExistence type="predicted"/>
<protein>
    <submittedName>
        <fullName evidence="3">CubicO group peptidase (Beta-lactamase class C family)</fullName>
    </submittedName>
</protein>
<evidence type="ECO:0000313" key="3">
    <source>
        <dbReference type="EMBL" id="MBB6550487.1"/>
    </source>
</evidence>
<dbReference type="InterPro" id="IPR050491">
    <property type="entry name" value="AmpC-like"/>
</dbReference>
<feature type="domain" description="Beta-lactamase-related" evidence="2">
    <location>
        <begin position="2"/>
        <end position="119"/>
    </location>
</feature>
<comment type="caution">
    <text evidence="3">The sequence shown here is derived from an EMBL/GenBank/DDBJ whole genome shotgun (WGS) entry which is preliminary data.</text>
</comment>
<sequence>MTQEIVKQPLTSEPGTRMRYSNAGYIVLGATIEQVGKQDYAGYVRRHILTPARMRDTFLGPWTPDGGSPAGGAVSTVGDMLRFAQALQGHRLLNAKLTRTVMEGKVQGLNKDSSGGRGRMTETLPGWLLRLRADGTRPRPCLAPWPSPATASGRTPSGGRWRRPCG</sequence>
<dbReference type="EMBL" id="JACHMI010000001">
    <property type="protein sequence ID" value="MBB6550487.1"/>
    <property type="molecule type" value="Genomic_DNA"/>
</dbReference>
<dbReference type="PANTHER" id="PTHR46825">
    <property type="entry name" value="D-ALANYL-D-ALANINE-CARBOXYPEPTIDASE/ENDOPEPTIDASE AMPH"/>
    <property type="match status" value="1"/>
</dbReference>
<reference evidence="3 4" key="1">
    <citation type="submission" date="2020-08" db="EMBL/GenBank/DDBJ databases">
        <title>Sequencing the genomes of 1000 actinobacteria strains.</title>
        <authorList>
            <person name="Klenk H.-P."/>
        </authorList>
    </citation>
    <scope>NUCLEOTIDE SEQUENCE [LARGE SCALE GENOMIC DNA]</scope>
    <source>
        <strain evidence="3 4">DSM 43768</strain>
    </source>
</reference>
<dbReference type="RefSeq" id="WP_185104751.1">
    <property type="nucleotide sequence ID" value="NZ_BAAAXY010000025.1"/>
</dbReference>
<dbReference type="AlphaFoldDB" id="A0A7X0U082"/>
<dbReference type="Proteomes" id="UP000565579">
    <property type="component" value="Unassembled WGS sequence"/>
</dbReference>
<evidence type="ECO:0000313" key="4">
    <source>
        <dbReference type="Proteomes" id="UP000565579"/>
    </source>
</evidence>
<feature type="region of interest" description="Disordered" evidence="1">
    <location>
        <begin position="139"/>
        <end position="166"/>
    </location>
</feature>
<evidence type="ECO:0000259" key="2">
    <source>
        <dbReference type="Pfam" id="PF00144"/>
    </source>
</evidence>
<dbReference type="InterPro" id="IPR001466">
    <property type="entry name" value="Beta-lactam-related"/>
</dbReference>
<dbReference type="PANTHER" id="PTHR46825:SF9">
    <property type="entry name" value="BETA-LACTAMASE-RELATED DOMAIN-CONTAINING PROTEIN"/>
    <property type="match status" value="1"/>
</dbReference>
<accession>A0A7X0U082</accession>
<keyword evidence="4" id="KW-1185">Reference proteome</keyword>